<dbReference type="InterPro" id="IPR008893">
    <property type="entry name" value="WGR_domain"/>
</dbReference>
<dbReference type="AlphaFoldDB" id="A0A814KZP2"/>
<evidence type="ECO:0000313" key="9">
    <source>
        <dbReference type="Proteomes" id="UP000663870"/>
    </source>
</evidence>
<name>A0A814KZP2_9BILA</name>
<dbReference type="Gene3D" id="3.30.1740.10">
    <property type="entry name" value="Zinc finger, PARP-type"/>
    <property type="match status" value="1"/>
</dbReference>
<dbReference type="SUPFAM" id="SSF57716">
    <property type="entry name" value="Glucocorticoid receptor-like (DNA-binding domain)"/>
    <property type="match status" value="1"/>
</dbReference>
<dbReference type="Pfam" id="PF05406">
    <property type="entry name" value="WGR"/>
    <property type="match status" value="1"/>
</dbReference>
<evidence type="ECO:0000256" key="4">
    <source>
        <dbReference type="ARBA" id="ARBA00022833"/>
    </source>
</evidence>
<keyword evidence="3" id="KW-0863">Zinc-finger</keyword>
<keyword evidence="4" id="KW-0862">Zinc</keyword>
<evidence type="ECO:0000256" key="3">
    <source>
        <dbReference type="ARBA" id="ARBA00022771"/>
    </source>
</evidence>
<dbReference type="GO" id="GO:0003677">
    <property type="term" value="F:DNA binding"/>
    <property type="evidence" value="ECO:0007669"/>
    <property type="project" value="InterPro"/>
</dbReference>
<keyword evidence="9" id="KW-1185">Reference proteome</keyword>
<dbReference type="Proteomes" id="UP000663870">
    <property type="component" value="Unassembled WGS sequence"/>
</dbReference>
<dbReference type="GO" id="GO:0008270">
    <property type="term" value="F:zinc ion binding"/>
    <property type="evidence" value="ECO:0007669"/>
    <property type="project" value="UniProtKB-KW"/>
</dbReference>
<evidence type="ECO:0000259" key="7">
    <source>
        <dbReference type="PROSITE" id="PS50064"/>
    </source>
</evidence>
<evidence type="ECO:0000256" key="2">
    <source>
        <dbReference type="ARBA" id="ARBA00022723"/>
    </source>
</evidence>
<evidence type="ECO:0000256" key="1">
    <source>
        <dbReference type="ARBA" id="ARBA00004123"/>
    </source>
</evidence>
<evidence type="ECO:0000313" key="8">
    <source>
        <dbReference type="EMBL" id="CAF1059028.1"/>
    </source>
</evidence>
<dbReference type="SMART" id="SM01336">
    <property type="entry name" value="zf-PARP"/>
    <property type="match status" value="1"/>
</dbReference>
<organism evidence="8 9">
    <name type="scientific">Rotaria sordida</name>
    <dbReference type="NCBI Taxonomy" id="392033"/>
    <lineage>
        <taxon>Eukaryota</taxon>
        <taxon>Metazoa</taxon>
        <taxon>Spiralia</taxon>
        <taxon>Gnathifera</taxon>
        <taxon>Rotifera</taxon>
        <taxon>Eurotatoria</taxon>
        <taxon>Bdelloidea</taxon>
        <taxon>Philodinida</taxon>
        <taxon>Philodinidae</taxon>
        <taxon>Rotaria</taxon>
    </lineage>
</organism>
<dbReference type="GO" id="GO:0005634">
    <property type="term" value="C:nucleus"/>
    <property type="evidence" value="ECO:0007669"/>
    <property type="project" value="UniProtKB-SubCell"/>
</dbReference>
<keyword evidence="5" id="KW-0539">Nucleus</keyword>
<dbReference type="InterPro" id="IPR036957">
    <property type="entry name" value="Znf_PARP_sf"/>
</dbReference>
<dbReference type="PROSITE" id="PS50064">
    <property type="entry name" value="ZF_PARP_2"/>
    <property type="match status" value="1"/>
</dbReference>
<dbReference type="Gene3D" id="2.20.140.10">
    <property type="entry name" value="WGR domain"/>
    <property type="match status" value="1"/>
</dbReference>
<feature type="compositionally biased region" description="Low complexity" evidence="6">
    <location>
        <begin position="234"/>
        <end position="253"/>
    </location>
</feature>
<dbReference type="EMBL" id="CAJNOL010000426">
    <property type="protein sequence ID" value="CAF1059028.1"/>
    <property type="molecule type" value="Genomic_DNA"/>
</dbReference>
<gene>
    <name evidence="8" type="ORF">JXQ802_LOCUS17066</name>
</gene>
<dbReference type="Pfam" id="PF00645">
    <property type="entry name" value="zf-PARP"/>
    <property type="match status" value="1"/>
</dbReference>
<feature type="domain" description="PARP-type" evidence="7">
    <location>
        <begin position="16"/>
        <end position="110"/>
    </location>
</feature>
<sequence length="264" mass="30661">MASTTDDDDETITVEFGCDYAKSSNAKCHGKYCDKEITKGSLRLSRLIPNPFIPQSSTREEQLMPVYYHVECFINYSRSGNENKKRVQNVEKDFQGFNELKKKDKDKLKKLFNYEEKIQEKLSETSSTANTNYLEHDQDKKYWQISIDNKTTKTKYGLLGEPDSNAIILYKDFSTQSEADKYFEKKTEEKLKHGYTMKKQTATRKNDQTSLSTTRKRKQSSTPPKSTPTKRQKTTSTKQQKTTSTKKSTSTRKQPIRSTRKKTK</sequence>
<comment type="caution">
    <text evidence="8">The sequence shown here is derived from an EMBL/GenBank/DDBJ whole genome shotgun (WGS) entry which is preliminary data.</text>
</comment>
<protein>
    <recommendedName>
        <fullName evidence="7">PARP-type domain-containing protein</fullName>
    </recommendedName>
</protein>
<evidence type="ECO:0000256" key="6">
    <source>
        <dbReference type="SAM" id="MobiDB-lite"/>
    </source>
</evidence>
<reference evidence="8" key="1">
    <citation type="submission" date="2021-02" db="EMBL/GenBank/DDBJ databases">
        <authorList>
            <person name="Nowell W R."/>
        </authorList>
    </citation>
    <scope>NUCLEOTIDE SEQUENCE</scope>
</reference>
<feature type="region of interest" description="Disordered" evidence="6">
    <location>
        <begin position="190"/>
        <end position="264"/>
    </location>
</feature>
<accession>A0A814KZP2</accession>
<proteinExistence type="predicted"/>
<feature type="compositionally biased region" description="Basic residues" evidence="6">
    <location>
        <begin position="254"/>
        <end position="264"/>
    </location>
</feature>
<keyword evidence="2" id="KW-0479">Metal-binding</keyword>
<dbReference type="InterPro" id="IPR001510">
    <property type="entry name" value="Znf_PARP"/>
</dbReference>
<comment type="subcellular location">
    <subcellularLocation>
        <location evidence="1">Nucleus</location>
    </subcellularLocation>
</comment>
<evidence type="ECO:0000256" key="5">
    <source>
        <dbReference type="ARBA" id="ARBA00023242"/>
    </source>
</evidence>